<reference evidence="2" key="1">
    <citation type="submission" date="2020-03" db="EMBL/GenBank/DDBJ databases">
        <title>The deep terrestrial virosphere.</title>
        <authorList>
            <person name="Holmfeldt K."/>
            <person name="Nilsson E."/>
            <person name="Simone D."/>
            <person name="Lopez-Fernandez M."/>
            <person name="Wu X."/>
            <person name="de Brujin I."/>
            <person name="Lundin D."/>
            <person name="Andersson A."/>
            <person name="Bertilsson S."/>
            <person name="Dopson M."/>
        </authorList>
    </citation>
    <scope>NUCLEOTIDE SEQUENCE</scope>
    <source>
        <strain evidence="2">MM415B01992</strain>
    </source>
</reference>
<dbReference type="InterPro" id="IPR003018">
    <property type="entry name" value="GAF"/>
</dbReference>
<dbReference type="PANTHER" id="PTHR43155">
    <property type="entry name" value="CYCLIC DI-GMP PHOSPHODIESTERASE PA4108-RELATED"/>
    <property type="match status" value="1"/>
</dbReference>
<dbReference type="Pfam" id="PF01590">
    <property type="entry name" value="GAF"/>
    <property type="match status" value="1"/>
</dbReference>
<protein>
    <submittedName>
        <fullName evidence="2">Putative phosphohydrolase</fullName>
    </submittedName>
</protein>
<dbReference type="Gene3D" id="1.10.3210.10">
    <property type="entry name" value="Hypothetical protein af1432"/>
    <property type="match status" value="2"/>
</dbReference>
<evidence type="ECO:0000259" key="1">
    <source>
        <dbReference type="PROSITE" id="PS51832"/>
    </source>
</evidence>
<sequence>MACGLRVVSQSDLTMTVIPTAAETLGLTLCYGQQFQQHALWQQLNSRTLRCIPISSIEQAQTEQASLVLLDQALLQQASLETWREHFSNTVMLSEAALQADTDLVLSDGLPSIQTQKLIRMACDNWLARKRELDSDLLLQSLEGNLNKLASVGIALAAENDLSTLLRKILSEGQNISNCDAASLFLVDQDKESMTFKLTQNDSINFPFQESKFKIDAKSISGYVAQNKTALNIADAYNIAPDSVYQFNSSFDTGAGYETISMLTLPALNKKKNVIAVLQFINKKRKRETLLNADTNIRGQVLPFDDESFLLLQALAGQAGVAIENAILHNDIQKLFEGFVKASVMAIEQRDPTTSGHSFRVADLCVALARAVNLSQLPEHRKNTQNETQVRELRYAALLHDFGKVGVRESVLVKAKKLSPENIQSIHFRILLAKEKLKNKALKQQLQMHKRGSFDAEKNMRIEVNLAQELEQLDQFFATIIDANEPLLLGASKRTDLNRIAAYCSPFERSHGFAIVSPEEFSMLAISKGSLSAEERREIESHVTHTRNFLSLIPWTDEFKQVPAIAGAHHEKLDGSGYPDGKGTAEIPFGSKIMTICDIYDALTASDRPYKSAVSPEFALDILHLEAKAGTVDKSLIDVFIESDAYKSIEGKEYSEGFEGDKQFRHHVCDFDLHEEH</sequence>
<dbReference type="CDD" id="cd00077">
    <property type="entry name" value="HDc"/>
    <property type="match status" value="1"/>
</dbReference>
<dbReference type="InterPro" id="IPR003607">
    <property type="entry name" value="HD/PDEase_dom"/>
</dbReference>
<dbReference type="SMART" id="SM00065">
    <property type="entry name" value="GAF"/>
    <property type="match status" value="1"/>
</dbReference>
<evidence type="ECO:0000313" key="2">
    <source>
        <dbReference type="EMBL" id="QJA55778.1"/>
    </source>
</evidence>
<organism evidence="2">
    <name type="scientific">viral metagenome</name>
    <dbReference type="NCBI Taxonomy" id="1070528"/>
    <lineage>
        <taxon>unclassified sequences</taxon>
        <taxon>metagenomes</taxon>
        <taxon>organismal metagenomes</taxon>
    </lineage>
</organism>
<proteinExistence type="predicted"/>
<dbReference type="PROSITE" id="PS51832">
    <property type="entry name" value="HD_GYP"/>
    <property type="match status" value="1"/>
</dbReference>
<dbReference type="AlphaFoldDB" id="A0A6M3IF02"/>
<dbReference type="GO" id="GO:0016787">
    <property type="term" value="F:hydrolase activity"/>
    <property type="evidence" value="ECO:0007669"/>
    <property type="project" value="UniProtKB-KW"/>
</dbReference>
<name>A0A6M3IF02_9ZZZZ</name>
<dbReference type="SUPFAM" id="SSF55781">
    <property type="entry name" value="GAF domain-like"/>
    <property type="match status" value="1"/>
</dbReference>
<dbReference type="PANTHER" id="PTHR43155:SF2">
    <property type="entry name" value="CYCLIC DI-GMP PHOSPHODIESTERASE PA4108"/>
    <property type="match status" value="1"/>
</dbReference>
<accession>A0A6M3IF02</accession>
<dbReference type="InterPro" id="IPR006674">
    <property type="entry name" value="HD_domain"/>
</dbReference>
<feature type="domain" description="HD-GYP" evidence="1">
    <location>
        <begin position="332"/>
        <end position="656"/>
    </location>
</feature>
<dbReference type="EMBL" id="MT141179">
    <property type="protein sequence ID" value="QJA55778.1"/>
    <property type="molecule type" value="Genomic_DNA"/>
</dbReference>
<dbReference type="Pfam" id="PF01966">
    <property type="entry name" value="HD"/>
    <property type="match status" value="1"/>
</dbReference>
<dbReference type="InterPro" id="IPR037522">
    <property type="entry name" value="HD_GYP_dom"/>
</dbReference>
<dbReference type="Pfam" id="PF13487">
    <property type="entry name" value="HD_5"/>
    <property type="match status" value="1"/>
</dbReference>
<dbReference type="SMART" id="SM00471">
    <property type="entry name" value="HDc"/>
    <property type="match status" value="1"/>
</dbReference>
<dbReference type="InterPro" id="IPR029016">
    <property type="entry name" value="GAF-like_dom_sf"/>
</dbReference>
<keyword evidence="2" id="KW-0378">Hydrolase</keyword>
<gene>
    <name evidence="2" type="ORF">MM415B01992_0009</name>
</gene>
<dbReference type="SUPFAM" id="SSF109604">
    <property type="entry name" value="HD-domain/PDEase-like"/>
    <property type="match status" value="2"/>
</dbReference>
<dbReference type="Gene3D" id="3.30.450.40">
    <property type="match status" value="1"/>
</dbReference>